<evidence type="ECO:0000313" key="3">
    <source>
        <dbReference type="Proteomes" id="UP000265882"/>
    </source>
</evidence>
<name>A0A3A4P231_ABYX5</name>
<dbReference type="InterPro" id="IPR046748">
    <property type="entry name" value="HipA_2"/>
</dbReference>
<comment type="caution">
    <text evidence="2">The sequence shown here is derived from an EMBL/GenBank/DDBJ whole genome shotgun (WGS) entry which is preliminary data.</text>
</comment>
<proteinExistence type="predicted"/>
<reference evidence="2 3" key="1">
    <citation type="journal article" date="2017" name="ISME J.">
        <title>Energy and carbon metabolisms in a deep terrestrial subsurface fluid microbial community.</title>
        <authorList>
            <person name="Momper L."/>
            <person name="Jungbluth S.P."/>
            <person name="Lee M.D."/>
            <person name="Amend J.P."/>
        </authorList>
    </citation>
    <scope>NUCLEOTIDE SEQUENCE [LARGE SCALE GENOMIC DNA]</scope>
    <source>
        <strain evidence="2">SURF_5</strain>
    </source>
</reference>
<accession>A0A3A4P231</accession>
<organism evidence="2 3">
    <name type="scientific">Abyssobacteria bacterium (strain SURF_5)</name>
    <dbReference type="NCBI Taxonomy" id="2093360"/>
    <lineage>
        <taxon>Bacteria</taxon>
        <taxon>Pseudomonadati</taxon>
        <taxon>Candidatus Hydrogenedentota</taxon>
        <taxon>Candidatus Abyssobacteria</taxon>
    </lineage>
</organism>
<evidence type="ECO:0000313" key="2">
    <source>
        <dbReference type="EMBL" id="RJP24476.1"/>
    </source>
</evidence>
<dbReference type="Pfam" id="PF20613">
    <property type="entry name" value="HipA_2"/>
    <property type="match status" value="1"/>
</dbReference>
<dbReference type="EMBL" id="QZKU01000034">
    <property type="protein sequence ID" value="RJP24476.1"/>
    <property type="molecule type" value="Genomic_DNA"/>
</dbReference>
<protein>
    <recommendedName>
        <fullName evidence="1">HipA-like kinase domain-containing protein</fullName>
    </recommendedName>
</protein>
<gene>
    <name evidence="2" type="ORF">C4520_03940</name>
</gene>
<feature type="domain" description="HipA-like kinase" evidence="1">
    <location>
        <begin position="3"/>
        <end position="251"/>
    </location>
</feature>
<dbReference type="AlphaFoldDB" id="A0A3A4P231"/>
<evidence type="ECO:0000259" key="1">
    <source>
        <dbReference type="Pfam" id="PF20613"/>
    </source>
</evidence>
<sequence>MGAGDSDPRLFRVQGGDLFVIRYKNNPHRLRSLVNDYVGSRIAEELGLPCLQVEIVELSKELIEANDLCKRYHAATCEWTTTNERLQAGLQFGSPFVKDGQNGVPELIKKVTNLSDIPGSILFDTWTMNDDRKRDRNLFVSWVGTGKKRRYKYLMIDHDQCFTGSSWNENIIRESGYTDRLFGMHPALVETVEEPSDFDEWFEAINAFPESAITRILEDVPDEWSLSANEKAALRAFLIERRKVLRACFHKNLRHFPFKQRRGK</sequence>
<dbReference type="Proteomes" id="UP000265882">
    <property type="component" value="Unassembled WGS sequence"/>
</dbReference>